<accession>A0A4R4WRH4</accession>
<dbReference type="EMBL" id="SMKP01000075">
    <property type="protein sequence ID" value="TDD18150.1"/>
    <property type="molecule type" value="Genomic_DNA"/>
</dbReference>
<dbReference type="OrthoDB" id="5190841at2"/>
<feature type="domain" description="HTH tetR-type" evidence="3">
    <location>
        <begin position="57"/>
        <end position="117"/>
    </location>
</feature>
<evidence type="ECO:0000313" key="4">
    <source>
        <dbReference type="EMBL" id="TDD18150.1"/>
    </source>
</evidence>
<dbReference type="SUPFAM" id="SSF46689">
    <property type="entry name" value="Homeodomain-like"/>
    <property type="match status" value="1"/>
</dbReference>
<evidence type="ECO:0000256" key="1">
    <source>
        <dbReference type="ARBA" id="ARBA00023125"/>
    </source>
</evidence>
<comment type="caution">
    <text evidence="4">The sequence shown here is derived from an EMBL/GenBank/DDBJ whole genome shotgun (WGS) entry which is preliminary data.</text>
</comment>
<sequence>MTCWLKSFITAPQESEKSPVRRLIGEFSVYKLYAPPVRGRRTLPVIGQPQPERADAARNRRRIIEVAARMIAEHGADNISLDEVARVAGVGVGTVYRRFGDRAGLVLALIDDQERQFQEAFLAGPPPLGPGAPAAERITAFLDALVDRVVAQQGLFVQLEKCGKTIRYSGPYRVHHVHLATLLAQACPQADRAFLADALLAPVNARLIAFQQEERGMTIGEIKAGLAQLATVVTCGYSVPPGGSRR</sequence>
<dbReference type="Proteomes" id="UP000294543">
    <property type="component" value="Unassembled WGS sequence"/>
</dbReference>
<dbReference type="InterPro" id="IPR009057">
    <property type="entry name" value="Homeodomain-like_sf"/>
</dbReference>
<dbReference type="PRINTS" id="PR00455">
    <property type="entry name" value="HTHTETR"/>
</dbReference>
<dbReference type="GO" id="GO:0000976">
    <property type="term" value="F:transcription cis-regulatory region binding"/>
    <property type="evidence" value="ECO:0007669"/>
    <property type="project" value="TreeGrafter"/>
</dbReference>
<dbReference type="Pfam" id="PF00440">
    <property type="entry name" value="TetR_N"/>
    <property type="match status" value="1"/>
</dbReference>
<organism evidence="4 5">
    <name type="scientific">Nonomuraea diastatica</name>
    <dbReference type="NCBI Taxonomy" id="1848329"/>
    <lineage>
        <taxon>Bacteria</taxon>
        <taxon>Bacillati</taxon>
        <taxon>Actinomycetota</taxon>
        <taxon>Actinomycetes</taxon>
        <taxon>Streptosporangiales</taxon>
        <taxon>Streptosporangiaceae</taxon>
        <taxon>Nonomuraea</taxon>
    </lineage>
</organism>
<dbReference type="Gene3D" id="1.10.357.10">
    <property type="entry name" value="Tetracycline Repressor, domain 2"/>
    <property type="match status" value="1"/>
</dbReference>
<evidence type="ECO:0000259" key="3">
    <source>
        <dbReference type="PROSITE" id="PS50977"/>
    </source>
</evidence>
<reference evidence="4 5" key="1">
    <citation type="submission" date="2019-03" db="EMBL/GenBank/DDBJ databases">
        <title>Draft genome sequences of novel Actinobacteria.</title>
        <authorList>
            <person name="Sahin N."/>
            <person name="Ay H."/>
            <person name="Saygin H."/>
        </authorList>
    </citation>
    <scope>NUCLEOTIDE SEQUENCE [LARGE SCALE GENOMIC DNA]</scope>
    <source>
        <strain evidence="4 5">KC712</strain>
    </source>
</reference>
<evidence type="ECO:0000256" key="2">
    <source>
        <dbReference type="PROSITE-ProRule" id="PRU00335"/>
    </source>
</evidence>
<proteinExistence type="predicted"/>
<evidence type="ECO:0000313" key="5">
    <source>
        <dbReference type="Proteomes" id="UP000294543"/>
    </source>
</evidence>
<dbReference type="AlphaFoldDB" id="A0A4R4WRH4"/>
<protein>
    <submittedName>
        <fullName evidence="4">TetR/AcrR family transcriptional regulator</fullName>
    </submittedName>
</protein>
<dbReference type="PANTHER" id="PTHR30055:SF209">
    <property type="entry name" value="POSSIBLE TRANSCRIPTIONAL REGULATORY PROTEIN (PROBABLY TETR-FAMILY)"/>
    <property type="match status" value="1"/>
</dbReference>
<dbReference type="GO" id="GO:0003700">
    <property type="term" value="F:DNA-binding transcription factor activity"/>
    <property type="evidence" value="ECO:0007669"/>
    <property type="project" value="TreeGrafter"/>
</dbReference>
<keyword evidence="1 2" id="KW-0238">DNA-binding</keyword>
<dbReference type="PANTHER" id="PTHR30055">
    <property type="entry name" value="HTH-TYPE TRANSCRIPTIONAL REGULATOR RUTR"/>
    <property type="match status" value="1"/>
</dbReference>
<dbReference type="InterPro" id="IPR050109">
    <property type="entry name" value="HTH-type_TetR-like_transc_reg"/>
</dbReference>
<dbReference type="InterPro" id="IPR001647">
    <property type="entry name" value="HTH_TetR"/>
</dbReference>
<name>A0A4R4WRH4_9ACTN</name>
<feature type="DNA-binding region" description="H-T-H motif" evidence="2">
    <location>
        <begin position="80"/>
        <end position="99"/>
    </location>
</feature>
<keyword evidence="5" id="KW-1185">Reference proteome</keyword>
<gene>
    <name evidence="4" type="ORF">E1294_25275</name>
</gene>
<dbReference type="PROSITE" id="PS50977">
    <property type="entry name" value="HTH_TETR_2"/>
    <property type="match status" value="1"/>
</dbReference>